<evidence type="ECO:0000256" key="3">
    <source>
        <dbReference type="ARBA" id="ARBA00006483"/>
    </source>
</evidence>
<accession>A0A2C9V2Q9</accession>
<dbReference type="PANTHER" id="PTHR12859:SF3">
    <property type="entry name" value="PRA1 FAMILY PROTEIN"/>
    <property type="match status" value="1"/>
</dbReference>
<dbReference type="PANTHER" id="PTHR12859">
    <property type="entry name" value="PRA1 PROTEIN"/>
    <property type="match status" value="1"/>
</dbReference>
<evidence type="ECO:0000256" key="2">
    <source>
        <dbReference type="ARBA" id="ARBA00004127"/>
    </source>
</evidence>
<organism evidence="8 9">
    <name type="scientific">Manihot esculenta</name>
    <name type="common">Cassava</name>
    <name type="synonym">Jatropha manihot</name>
    <dbReference type="NCBI Taxonomy" id="3983"/>
    <lineage>
        <taxon>Eukaryota</taxon>
        <taxon>Viridiplantae</taxon>
        <taxon>Streptophyta</taxon>
        <taxon>Embryophyta</taxon>
        <taxon>Tracheophyta</taxon>
        <taxon>Spermatophyta</taxon>
        <taxon>Magnoliopsida</taxon>
        <taxon>eudicotyledons</taxon>
        <taxon>Gunneridae</taxon>
        <taxon>Pentapetalae</taxon>
        <taxon>rosids</taxon>
        <taxon>fabids</taxon>
        <taxon>Malpighiales</taxon>
        <taxon>Euphorbiaceae</taxon>
        <taxon>Crotonoideae</taxon>
        <taxon>Manihoteae</taxon>
        <taxon>Manihot</taxon>
    </lineage>
</organism>
<evidence type="ECO:0000256" key="6">
    <source>
        <dbReference type="ARBA" id="ARBA00023136"/>
    </source>
</evidence>
<keyword evidence="5 7" id="KW-1133">Transmembrane helix</keyword>
<dbReference type="InterPro" id="IPR004895">
    <property type="entry name" value="Prenylated_rab_accept_PRA1"/>
</dbReference>
<keyword evidence="7" id="KW-0813">Transport</keyword>
<reference evidence="9" key="1">
    <citation type="journal article" date="2016" name="Nat. Biotechnol.">
        <title>Sequencing wild and cultivated cassava and related species reveals extensive interspecific hybridization and genetic diversity.</title>
        <authorList>
            <person name="Bredeson J.V."/>
            <person name="Lyons J.B."/>
            <person name="Prochnik S.E."/>
            <person name="Wu G.A."/>
            <person name="Ha C.M."/>
            <person name="Edsinger-Gonzales E."/>
            <person name="Grimwood J."/>
            <person name="Schmutz J."/>
            <person name="Rabbi I.Y."/>
            <person name="Egesi C."/>
            <person name="Nauluvula P."/>
            <person name="Lebot V."/>
            <person name="Ndunguru J."/>
            <person name="Mkamilo G."/>
            <person name="Bart R.S."/>
            <person name="Setter T.L."/>
            <person name="Gleadow R.M."/>
            <person name="Kulakow P."/>
            <person name="Ferguson M.E."/>
            <person name="Rounsley S."/>
            <person name="Rokhsar D.S."/>
        </authorList>
    </citation>
    <scope>NUCLEOTIDE SEQUENCE [LARGE SCALE GENOMIC DNA]</scope>
    <source>
        <strain evidence="9">cv. AM560-2</strain>
    </source>
</reference>
<keyword evidence="4 7" id="KW-0812">Transmembrane</keyword>
<feature type="transmembrane region" description="Helical" evidence="7">
    <location>
        <begin position="78"/>
        <end position="100"/>
    </location>
</feature>
<evidence type="ECO:0000256" key="4">
    <source>
        <dbReference type="ARBA" id="ARBA00022692"/>
    </source>
</evidence>
<evidence type="ECO:0000256" key="5">
    <source>
        <dbReference type="ARBA" id="ARBA00022989"/>
    </source>
</evidence>
<evidence type="ECO:0000256" key="7">
    <source>
        <dbReference type="RuleBase" id="RU363107"/>
    </source>
</evidence>
<evidence type="ECO:0000256" key="1">
    <source>
        <dbReference type="ARBA" id="ARBA00002501"/>
    </source>
</evidence>
<evidence type="ECO:0000313" key="9">
    <source>
        <dbReference type="Proteomes" id="UP000091857"/>
    </source>
</evidence>
<sequence length="152" mass="17445">MAWHVGYAYAFNLFSSLQWIERLFLLFFGTEGLFFSFAATFSEKVTRTVRKFSPHLAAKMRPPHMPVIRGRPSSKKSVYICGQPRGVFVFSFSAASFILWFTSGTLLFASWAFGIGLLVTVLHASVRTPNLKARLNTFREEFRAVWRNYSEL</sequence>
<comment type="similarity">
    <text evidence="3 7">Belongs to the PRA1 family.</text>
</comment>
<dbReference type="Gramene" id="Manes.10G024500.1.v8.1">
    <property type="protein sequence ID" value="Manes.10G024500.1.v8.1.CDS"/>
    <property type="gene ID" value="Manes.10G024500.v8.1"/>
</dbReference>
<keyword evidence="9" id="KW-1185">Reference proteome</keyword>
<protein>
    <recommendedName>
        <fullName evidence="7">PRA1 family protein</fullName>
    </recommendedName>
</protein>
<keyword evidence="6 7" id="KW-0472">Membrane</keyword>
<dbReference type="GO" id="GO:0016020">
    <property type="term" value="C:membrane"/>
    <property type="evidence" value="ECO:0000318"/>
    <property type="project" value="GO_Central"/>
</dbReference>
<dbReference type="STRING" id="3983.A0A2C9V2Q9"/>
<comment type="function">
    <text evidence="1 7">May be involved in both secretory and endocytic intracellular trafficking in the endosomal/prevacuolar compartments.</text>
</comment>
<comment type="caution">
    <text evidence="8">The sequence shown here is derived from an EMBL/GenBank/DDBJ whole genome shotgun (WGS) entry which is preliminary data.</text>
</comment>
<feature type="transmembrane region" description="Helical" evidence="7">
    <location>
        <begin position="106"/>
        <end position="126"/>
    </location>
</feature>
<name>A0A2C9V2Q9_MANES</name>
<comment type="subcellular location">
    <subcellularLocation>
        <location evidence="2">Endomembrane system</location>
        <topology evidence="2">Multi-pass membrane protein</topology>
    </subcellularLocation>
    <subcellularLocation>
        <location evidence="7">Membrane</location>
        <topology evidence="7">Multi-pass membrane protein</topology>
    </subcellularLocation>
</comment>
<feature type="transmembrane region" description="Helical" evidence="7">
    <location>
        <begin position="23"/>
        <end position="41"/>
    </location>
</feature>
<dbReference type="OrthoDB" id="537033at2759"/>
<dbReference type="GO" id="GO:0016192">
    <property type="term" value="P:vesicle-mediated transport"/>
    <property type="evidence" value="ECO:0007669"/>
    <property type="project" value="UniProtKB-ARBA"/>
</dbReference>
<dbReference type="Pfam" id="PF03208">
    <property type="entry name" value="PRA1"/>
    <property type="match status" value="1"/>
</dbReference>
<dbReference type="Proteomes" id="UP000091857">
    <property type="component" value="Chromosome 10"/>
</dbReference>
<dbReference type="EMBL" id="CM004396">
    <property type="protein sequence ID" value="OAY38562.1"/>
    <property type="molecule type" value="Genomic_DNA"/>
</dbReference>
<dbReference type="GO" id="GO:0005783">
    <property type="term" value="C:endoplasmic reticulum"/>
    <property type="evidence" value="ECO:0007669"/>
    <property type="project" value="UniProtKB-ARBA"/>
</dbReference>
<gene>
    <name evidence="8" type="ORF">MANES_10G024500v8</name>
</gene>
<evidence type="ECO:0000313" key="8">
    <source>
        <dbReference type="EMBL" id="OAY38562.1"/>
    </source>
</evidence>
<dbReference type="AlphaFoldDB" id="A0A2C9V2Q9"/>
<proteinExistence type="inferred from homology"/>